<dbReference type="PROSITE" id="PS50823">
    <property type="entry name" value="KH_TYPE_2"/>
    <property type="match status" value="1"/>
</dbReference>
<dbReference type="EMBL" id="KC999366">
    <property type="protein sequence ID" value="AGT99863.1"/>
    <property type="molecule type" value="Genomic_DNA"/>
</dbReference>
<dbReference type="PANTHER" id="PTHR11760">
    <property type="entry name" value="30S/40S RIBOSOMAL PROTEIN S3"/>
    <property type="match status" value="1"/>
</dbReference>
<dbReference type="InterPro" id="IPR036419">
    <property type="entry name" value="Ribosomal_S3_C_sf"/>
</dbReference>
<dbReference type="Gene3D" id="3.30.1140.32">
    <property type="entry name" value="Ribosomal protein S3, C-terminal domain"/>
    <property type="match status" value="1"/>
</dbReference>
<keyword evidence="2" id="KW-0699">rRNA-binding</keyword>
<keyword evidence="5" id="KW-0687">Ribonucleoprotein</keyword>
<evidence type="ECO:0000256" key="5">
    <source>
        <dbReference type="ARBA" id="ARBA00023274"/>
    </source>
</evidence>
<dbReference type="InterPro" id="IPR015946">
    <property type="entry name" value="KH_dom-like_a/b"/>
</dbReference>
<evidence type="ECO:0000256" key="4">
    <source>
        <dbReference type="ARBA" id="ARBA00022980"/>
    </source>
</evidence>
<reference evidence="7" key="1">
    <citation type="journal article" date="2015" name="Nat. Commun.">
        <title>Diverse, uncultivated ultra-small bacterial cells in groundwater.</title>
        <authorList>
            <person name="Luef B."/>
            <person name="Frischkorn K.R."/>
            <person name="Wrighton K.C."/>
            <person name="Holman H.-Y.N."/>
            <person name="Birarda G."/>
            <person name="Thomas B.C."/>
            <person name="Singh A."/>
            <person name="Williams K.H."/>
            <person name="Siegerist C.E."/>
            <person name="Tringe S.G."/>
            <person name="Downing K.H."/>
            <person name="Comolli L.R."/>
            <person name="Banfield J.F."/>
        </authorList>
    </citation>
    <scope>NUCLEOTIDE SEQUENCE</scope>
</reference>
<dbReference type="InterPro" id="IPR009019">
    <property type="entry name" value="KH_sf_prok-type"/>
</dbReference>
<dbReference type="InterPro" id="IPR057258">
    <property type="entry name" value="Ribosomal_uS3"/>
</dbReference>
<dbReference type="PANTHER" id="PTHR11760:SF19">
    <property type="entry name" value="SMALL RIBOSOMAL SUBUNIT PROTEIN US3C"/>
    <property type="match status" value="1"/>
</dbReference>
<keyword evidence="4 7" id="KW-0689">Ribosomal protein</keyword>
<dbReference type="Gene3D" id="3.30.300.20">
    <property type="match status" value="1"/>
</dbReference>
<dbReference type="SUPFAM" id="SSF54814">
    <property type="entry name" value="Prokaryotic type KH domain (KH-domain type II)"/>
    <property type="match status" value="1"/>
</dbReference>
<organism evidence="7">
    <name type="scientific">uncultured organism</name>
    <dbReference type="NCBI Taxonomy" id="155900"/>
    <lineage>
        <taxon>unclassified sequences</taxon>
        <taxon>environmental samples</taxon>
    </lineage>
</organism>
<dbReference type="Pfam" id="PF00189">
    <property type="entry name" value="Ribosomal_S3_C"/>
    <property type="match status" value="1"/>
</dbReference>
<dbReference type="GO" id="GO:0003735">
    <property type="term" value="F:structural constituent of ribosome"/>
    <property type="evidence" value="ECO:0007669"/>
    <property type="project" value="InterPro"/>
</dbReference>
<proteinExistence type="inferred from homology"/>
<evidence type="ECO:0000256" key="2">
    <source>
        <dbReference type="ARBA" id="ARBA00022730"/>
    </source>
</evidence>
<name>U3GQL6_9ZZZZ</name>
<keyword evidence="3" id="KW-0694">RNA-binding</keyword>
<dbReference type="FunFam" id="3.30.300.20:FF:000001">
    <property type="entry name" value="30S ribosomal protein S3"/>
    <property type="match status" value="1"/>
</dbReference>
<evidence type="ECO:0000256" key="1">
    <source>
        <dbReference type="ARBA" id="ARBA00010761"/>
    </source>
</evidence>
<evidence type="ECO:0000259" key="6">
    <source>
        <dbReference type="PROSITE" id="PS50823"/>
    </source>
</evidence>
<evidence type="ECO:0000256" key="3">
    <source>
        <dbReference type="ARBA" id="ARBA00022884"/>
    </source>
</evidence>
<comment type="similarity">
    <text evidence="1">Belongs to the universal ribosomal protein uS3 family.</text>
</comment>
<evidence type="ECO:0000313" key="7">
    <source>
        <dbReference type="EMBL" id="AGT99863.1"/>
    </source>
</evidence>
<dbReference type="PROSITE" id="PS00548">
    <property type="entry name" value="RIBOSOMAL_S3"/>
    <property type="match status" value="1"/>
</dbReference>
<dbReference type="InterPro" id="IPR018280">
    <property type="entry name" value="Ribosomal_uS3_CS"/>
</dbReference>
<accession>U3GQL6</accession>
<dbReference type="GO" id="GO:1990904">
    <property type="term" value="C:ribonucleoprotein complex"/>
    <property type="evidence" value="ECO:0007669"/>
    <property type="project" value="UniProtKB-KW"/>
</dbReference>
<dbReference type="CDD" id="cd02412">
    <property type="entry name" value="KH-II_30S_S3"/>
    <property type="match status" value="1"/>
</dbReference>
<dbReference type="Pfam" id="PF07650">
    <property type="entry name" value="KH_2"/>
    <property type="match status" value="1"/>
</dbReference>
<protein>
    <submittedName>
        <fullName evidence="7">30S ribosomal protein S3</fullName>
    </submittedName>
</protein>
<dbReference type="HAMAP" id="MF_01309_B">
    <property type="entry name" value="Ribosomal_uS3_B"/>
    <property type="match status" value="1"/>
</dbReference>
<dbReference type="GO" id="GO:0019843">
    <property type="term" value="F:rRNA binding"/>
    <property type="evidence" value="ECO:0007669"/>
    <property type="project" value="UniProtKB-KW"/>
</dbReference>
<dbReference type="SUPFAM" id="SSF54821">
    <property type="entry name" value="Ribosomal protein S3 C-terminal domain"/>
    <property type="match status" value="1"/>
</dbReference>
<dbReference type="InterPro" id="IPR004044">
    <property type="entry name" value="KH_dom_type_2"/>
</dbReference>
<dbReference type="InterPro" id="IPR001351">
    <property type="entry name" value="Ribosomal_uS3_C"/>
</dbReference>
<feature type="domain" description="KH type-2" evidence="6">
    <location>
        <begin position="39"/>
        <end position="115"/>
    </location>
</feature>
<sequence length="231" mass="26015">MTHTVHPYSHRLGILRDWKSRWFAPKGKYKYALRGDILIRQYLEKKLKGLFVADIEIERSEKALRVIVSSSRPGMIIGRQGDGADLLRKEIKSLLLKHKLLEEKVDVRLDIKEIKSAETNAAIVSQMIVEGLEKRLPFRRVMKQMLEKVMANRDVLGVRIFLAGRLGGATMSRTEDRKLGRIPLQTLRADVDYALTKAVMPYGTIGVKVWIYKGDIFSAKVGGSASPGGGK</sequence>
<dbReference type="AlphaFoldDB" id="U3GQL6"/>
<dbReference type="NCBIfam" id="TIGR01009">
    <property type="entry name" value="rpsC_bact"/>
    <property type="match status" value="1"/>
</dbReference>
<dbReference type="InterPro" id="IPR005704">
    <property type="entry name" value="Ribosomal_uS3_bac-typ"/>
</dbReference>